<sequence>MKIVRYKKEGEIKTGILNGNQIKVIDGDITGEYNINIAYENLDEVELMTPCQPGKIVCVGLNYRDHAEELDMELPEEPIIFLKPASAVTGPNSEIKYPAMAKQVDYEAELGVVIKDQIKDITPEEAENHILGYTCFNDVTARDLQSKDGQWTRAKSFDSFAPIGPVIETDLKVDDLEVELYKNGELKQKSTTKQMIFSVPEIVSFVSQIMTLNPEDVIATGTPPGVGEMKPGDQVEVIIEEIGCLRNQLKKK</sequence>
<evidence type="ECO:0000313" key="5">
    <source>
        <dbReference type="EMBL" id="MBM7557969.1"/>
    </source>
</evidence>
<dbReference type="GO" id="GO:0046872">
    <property type="term" value="F:metal ion binding"/>
    <property type="evidence" value="ECO:0007669"/>
    <property type="project" value="UniProtKB-KW"/>
</dbReference>
<feature type="domain" description="Fumarylacetoacetase-like C-terminal" evidence="3">
    <location>
        <begin position="55"/>
        <end position="249"/>
    </location>
</feature>
<reference evidence="5" key="1">
    <citation type="submission" date="2021-01" db="EMBL/GenBank/DDBJ databases">
        <title>Genomic Encyclopedia of Type Strains, Phase IV (KMG-IV): sequencing the most valuable type-strain genomes for metagenomic binning, comparative biology and taxonomic classification.</title>
        <authorList>
            <person name="Goeker M."/>
        </authorList>
    </citation>
    <scope>NUCLEOTIDE SEQUENCE</scope>
    <source>
        <strain evidence="5">DSM 23230</strain>
    </source>
</reference>
<dbReference type="AlphaFoldDB" id="A0A938XU60"/>
<evidence type="ECO:0000259" key="3">
    <source>
        <dbReference type="Pfam" id="PF01557"/>
    </source>
</evidence>
<gene>
    <name evidence="5" type="ORF">JOC47_002838</name>
</gene>
<evidence type="ECO:0000259" key="4">
    <source>
        <dbReference type="Pfam" id="PF10370"/>
    </source>
</evidence>
<comment type="caution">
    <text evidence="5">The sequence shown here is derived from an EMBL/GenBank/DDBJ whole genome shotgun (WGS) entry which is preliminary data.</text>
</comment>
<dbReference type="EMBL" id="JAFBDQ010000021">
    <property type="protein sequence ID" value="MBM7557969.1"/>
    <property type="molecule type" value="Genomic_DNA"/>
</dbReference>
<dbReference type="Pfam" id="PF01557">
    <property type="entry name" value="FAA_hydrolase"/>
    <property type="match status" value="1"/>
</dbReference>
<dbReference type="PANTHER" id="PTHR42796">
    <property type="entry name" value="FUMARYLACETOACETATE HYDROLASE DOMAIN-CONTAINING PROTEIN 2A-RELATED"/>
    <property type="match status" value="1"/>
</dbReference>
<dbReference type="GO" id="GO:0016853">
    <property type="term" value="F:isomerase activity"/>
    <property type="evidence" value="ECO:0007669"/>
    <property type="project" value="UniProtKB-ARBA"/>
</dbReference>
<dbReference type="Proteomes" id="UP000774000">
    <property type="component" value="Unassembled WGS sequence"/>
</dbReference>
<dbReference type="Pfam" id="PF10370">
    <property type="entry name" value="Rv2993c-like_N"/>
    <property type="match status" value="1"/>
</dbReference>
<accession>A0A938XU60</accession>
<dbReference type="PANTHER" id="PTHR42796:SF4">
    <property type="entry name" value="FUMARYLACETOACETATE HYDROLASE DOMAIN-CONTAINING PROTEIN 2A"/>
    <property type="match status" value="1"/>
</dbReference>
<dbReference type="FunFam" id="3.90.850.10:FF:000002">
    <property type="entry name" value="2-hydroxyhepta-2,4-diene-1,7-dioate isomerase"/>
    <property type="match status" value="1"/>
</dbReference>
<dbReference type="GO" id="GO:0019752">
    <property type="term" value="P:carboxylic acid metabolic process"/>
    <property type="evidence" value="ECO:0007669"/>
    <property type="project" value="UniProtKB-ARBA"/>
</dbReference>
<proteinExistence type="inferred from homology"/>
<keyword evidence="6" id="KW-1185">Reference proteome</keyword>
<comment type="similarity">
    <text evidence="1">Belongs to the FAH family.</text>
</comment>
<dbReference type="SUPFAM" id="SSF56529">
    <property type="entry name" value="FAH"/>
    <property type="match status" value="1"/>
</dbReference>
<name>A0A938XU60_9FIRM</name>
<dbReference type="InterPro" id="IPR051121">
    <property type="entry name" value="FAH"/>
</dbReference>
<organism evidence="5 6">
    <name type="scientific">Halanaerobacter jeridensis</name>
    <dbReference type="NCBI Taxonomy" id="706427"/>
    <lineage>
        <taxon>Bacteria</taxon>
        <taxon>Bacillati</taxon>
        <taxon>Bacillota</taxon>
        <taxon>Clostridia</taxon>
        <taxon>Halanaerobiales</taxon>
        <taxon>Halobacteroidaceae</taxon>
        <taxon>Halanaerobacter</taxon>
    </lineage>
</organism>
<dbReference type="InterPro" id="IPR036663">
    <property type="entry name" value="Fumarylacetoacetase_C_sf"/>
</dbReference>
<keyword evidence="2" id="KW-0479">Metal-binding</keyword>
<evidence type="ECO:0000256" key="1">
    <source>
        <dbReference type="ARBA" id="ARBA00010211"/>
    </source>
</evidence>
<dbReference type="RefSeq" id="WP_204702907.1">
    <property type="nucleotide sequence ID" value="NZ_JAFBDQ010000021.1"/>
</dbReference>
<feature type="domain" description="Rv2993c-like N-terminal" evidence="4">
    <location>
        <begin position="1"/>
        <end position="50"/>
    </location>
</feature>
<protein>
    <submittedName>
        <fullName evidence="5">2-keto-4-pentenoate hydratase/2-oxohepta-3-ene-1,7-dioic acid hydratase in catechol pathway</fullName>
    </submittedName>
</protein>
<dbReference type="InterPro" id="IPR011234">
    <property type="entry name" value="Fumarylacetoacetase-like_C"/>
</dbReference>
<evidence type="ECO:0000313" key="6">
    <source>
        <dbReference type="Proteomes" id="UP000774000"/>
    </source>
</evidence>
<dbReference type="Gene3D" id="3.90.850.10">
    <property type="entry name" value="Fumarylacetoacetase-like, C-terminal domain"/>
    <property type="match status" value="1"/>
</dbReference>
<evidence type="ECO:0000256" key="2">
    <source>
        <dbReference type="ARBA" id="ARBA00022723"/>
    </source>
</evidence>
<dbReference type="InterPro" id="IPR018833">
    <property type="entry name" value="Rv2993c-like_N"/>
</dbReference>